<dbReference type="SUPFAM" id="SSF88659">
    <property type="entry name" value="Sigma3 and sigma4 domains of RNA polymerase sigma factors"/>
    <property type="match status" value="1"/>
</dbReference>
<dbReference type="SUPFAM" id="SSF88946">
    <property type="entry name" value="Sigma2 domain of RNA polymerase sigma factors"/>
    <property type="match status" value="1"/>
</dbReference>
<keyword evidence="4 6" id="KW-0238">DNA-binding</keyword>
<evidence type="ECO:0000259" key="8">
    <source>
        <dbReference type="Pfam" id="PF04542"/>
    </source>
</evidence>
<evidence type="ECO:0000256" key="2">
    <source>
        <dbReference type="ARBA" id="ARBA00023015"/>
    </source>
</evidence>
<dbReference type="GO" id="GO:0016987">
    <property type="term" value="F:sigma factor activity"/>
    <property type="evidence" value="ECO:0007669"/>
    <property type="project" value="UniProtKB-KW"/>
</dbReference>
<dbReference type="InterPro" id="IPR036388">
    <property type="entry name" value="WH-like_DNA-bd_sf"/>
</dbReference>
<dbReference type="Pfam" id="PF08281">
    <property type="entry name" value="Sigma70_r4_2"/>
    <property type="match status" value="1"/>
</dbReference>
<proteinExistence type="inferred from homology"/>
<reference evidence="10 11" key="1">
    <citation type="submission" date="2020-02" db="EMBL/GenBank/DDBJ databases">
        <title>complete genome sequence of Rhodobacteraceae bacterium.</title>
        <authorList>
            <person name="Park J."/>
            <person name="Kim Y.-S."/>
            <person name="Kim K.-H."/>
        </authorList>
    </citation>
    <scope>NUCLEOTIDE SEQUENCE [LARGE SCALE GENOMIC DNA]</scope>
    <source>
        <strain evidence="10 11">RR4-56</strain>
    </source>
</reference>
<dbReference type="GO" id="GO:0006352">
    <property type="term" value="P:DNA-templated transcription initiation"/>
    <property type="evidence" value="ECO:0007669"/>
    <property type="project" value="InterPro"/>
</dbReference>
<protein>
    <recommendedName>
        <fullName evidence="6">RNA polymerase sigma factor</fullName>
    </recommendedName>
</protein>
<dbReference type="PANTHER" id="PTHR43133:SF51">
    <property type="entry name" value="RNA POLYMERASE SIGMA FACTOR"/>
    <property type="match status" value="1"/>
</dbReference>
<dbReference type="NCBIfam" id="NF008888">
    <property type="entry name" value="PRK11922.1"/>
    <property type="match status" value="1"/>
</dbReference>
<dbReference type="InterPro" id="IPR039425">
    <property type="entry name" value="RNA_pol_sigma-70-like"/>
</dbReference>
<dbReference type="PANTHER" id="PTHR43133">
    <property type="entry name" value="RNA POLYMERASE ECF-TYPE SIGMA FACTO"/>
    <property type="match status" value="1"/>
</dbReference>
<dbReference type="Gene3D" id="1.10.1740.10">
    <property type="match status" value="1"/>
</dbReference>
<keyword evidence="2 6" id="KW-0805">Transcription regulation</keyword>
<feature type="domain" description="RNA polymerase sigma-70 region 2" evidence="8">
    <location>
        <begin position="46"/>
        <end position="112"/>
    </location>
</feature>
<evidence type="ECO:0000256" key="6">
    <source>
        <dbReference type="RuleBase" id="RU000716"/>
    </source>
</evidence>
<dbReference type="RefSeq" id="WP_165096201.1">
    <property type="nucleotide sequence ID" value="NZ_CP049056.1"/>
</dbReference>
<feature type="region of interest" description="Disordered" evidence="7">
    <location>
        <begin position="1"/>
        <end position="25"/>
    </location>
</feature>
<dbReference type="Gene3D" id="1.10.10.10">
    <property type="entry name" value="Winged helix-like DNA-binding domain superfamily/Winged helix DNA-binding domain"/>
    <property type="match status" value="1"/>
</dbReference>
<dbReference type="GO" id="GO:0003677">
    <property type="term" value="F:DNA binding"/>
    <property type="evidence" value="ECO:0007669"/>
    <property type="project" value="UniProtKB-KW"/>
</dbReference>
<accession>A0A7L5BYP8</accession>
<keyword evidence="5 6" id="KW-0804">Transcription</keyword>
<evidence type="ECO:0000259" key="9">
    <source>
        <dbReference type="Pfam" id="PF08281"/>
    </source>
</evidence>
<dbReference type="KEGG" id="hdh:G5B40_05830"/>
<evidence type="ECO:0000256" key="3">
    <source>
        <dbReference type="ARBA" id="ARBA00023082"/>
    </source>
</evidence>
<evidence type="ECO:0000256" key="1">
    <source>
        <dbReference type="ARBA" id="ARBA00010641"/>
    </source>
</evidence>
<organism evidence="10 11">
    <name type="scientific">Pikeienuella piscinae</name>
    <dbReference type="NCBI Taxonomy" id="2748098"/>
    <lineage>
        <taxon>Bacteria</taxon>
        <taxon>Pseudomonadati</taxon>
        <taxon>Pseudomonadota</taxon>
        <taxon>Alphaproteobacteria</taxon>
        <taxon>Rhodobacterales</taxon>
        <taxon>Paracoccaceae</taxon>
        <taxon>Pikeienuella</taxon>
    </lineage>
</organism>
<dbReference type="Pfam" id="PF04542">
    <property type="entry name" value="Sigma70_r2"/>
    <property type="match status" value="1"/>
</dbReference>
<dbReference type="InterPro" id="IPR000838">
    <property type="entry name" value="RNA_pol_sigma70_ECF_CS"/>
</dbReference>
<dbReference type="Proteomes" id="UP000503336">
    <property type="component" value="Chromosome"/>
</dbReference>
<keyword evidence="11" id="KW-1185">Reference proteome</keyword>
<dbReference type="InterPro" id="IPR007627">
    <property type="entry name" value="RNA_pol_sigma70_r2"/>
</dbReference>
<evidence type="ECO:0000256" key="4">
    <source>
        <dbReference type="ARBA" id="ARBA00023125"/>
    </source>
</evidence>
<sequence length="244" mass="26869">MSAQPNEWSAIAETNRSTPTLPGPDASEAELVDAARAGDEAAVRELIRRMNPRIFRIARGVVSSDAEAEDVVQETYLKAFSRLDTFRGEARFSTWITRIALNAALMQLRRARPQEEYDTVAEDDAKATRILAFPGQDPARPDADLGRAQIRALLEDAVAGLPAELRLPFLLREAEGMSVLAIARDLSLNPVTVKTRLFRARRRLRNALERRVQGGFDAIFPFGGARCAGMADKVVAELRAAGRL</sequence>
<name>A0A7L5BYP8_9RHOB</name>
<comment type="similarity">
    <text evidence="1 6">Belongs to the sigma-70 factor family. ECF subfamily.</text>
</comment>
<dbReference type="InterPro" id="IPR013249">
    <property type="entry name" value="RNA_pol_sigma70_r4_t2"/>
</dbReference>
<evidence type="ECO:0000313" key="11">
    <source>
        <dbReference type="Proteomes" id="UP000503336"/>
    </source>
</evidence>
<evidence type="ECO:0000256" key="7">
    <source>
        <dbReference type="SAM" id="MobiDB-lite"/>
    </source>
</evidence>
<dbReference type="NCBIfam" id="TIGR02937">
    <property type="entry name" value="sigma70-ECF"/>
    <property type="match status" value="1"/>
</dbReference>
<evidence type="ECO:0000313" key="10">
    <source>
        <dbReference type="EMBL" id="QIE55014.1"/>
    </source>
</evidence>
<dbReference type="InterPro" id="IPR014284">
    <property type="entry name" value="RNA_pol_sigma-70_dom"/>
</dbReference>
<dbReference type="PROSITE" id="PS01063">
    <property type="entry name" value="SIGMA70_ECF"/>
    <property type="match status" value="1"/>
</dbReference>
<gene>
    <name evidence="10" type="ORF">G5B40_05830</name>
</gene>
<dbReference type="InterPro" id="IPR013325">
    <property type="entry name" value="RNA_pol_sigma_r2"/>
</dbReference>
<keyword evidence="3 6" id="KW-0731">Sigma factor</keyword>
<feature type="domain" description="RNA polymerase sigma factor 70 region 4 type 2" evidence="9">
    <location>
        <begin position="153"/>
        <end position="204"/>
    </location>
</feature>
<dbReference type="EMBL" id="CP049056">
    <property type="protein sequence ID" value="QIE55014.1"/>
    <property type="molecule type" value="Genomic_DNA"/>
</dbReference>
<evidence type="ECO:0000256" key="5">
    <source>
        <dbReference type="ARBA" id="ARBA00023163"/>
    </source>
</evidence>
<feature type="compositionally biased region" description="Polar residues" evidence="7">
    <location>
        <begin position="1"/>
        <end position="20"/>
    </location>
</feature>
<dbReference type="AlphaFoldDB" id="A0A7L5BYP8"/>
<dbReference type="InterPro" id="IPR013324">
    <property type="entry name" value="RNA_pol_sigma_r3/r4-like"/>
</dbReference>